<dbReference type="EMBL" id="SJSN01000004">
    <property type="protein sequence ID" value="TCD11247.1"/>
    <property type="molecule type" value="Genomic_DNA"/>
</dbReference>
<dbReference type="AlphaFoldDB" id="A0A4R0P935"/>
<name>A0A4R0P935_9SPHI</name>
<gene>
    <name evidence="1" type="ORF">EZ449_07090</name>
</gene>
<dbReference type="RefSeq" id="WP_131557261.1">
    <property type="nucleotide sequence ID" value="NZ_SJSN01000004.1"/>
</dbReference>
<evidence type="ECO:0000313" key="1">
    <source>
        <dbReference type="EMBL" id="TCD11247.1"/>
    </source>
</evidence>
<sequence>MDVQTKYISQLKSNQTLINLYTDNYNESYFGYILDFNEEFLLLEKFDDDCFHDGLSIIYRHNITRIRWDGNENFSMTKLIDRSERLSEKISIDLTDMESILKTVHNEFGHITIHIEDIDKDICFIGQIHEMDSEHVVLYEFGTKKSLDRPSLLIALEDITRVEVGGRYEKQLEKIFFE</sequence>
<accession>A0A4R0P935</accession>
<dbReference type="OrthoDB" id="7173027at2"/>
<comment type="caution">
    <text evidence="1">The sequence shown here is derived from an EMBL/GenBank/DDBJ whole genome shotgun (WGS) entry which is preliminary data.</text>
</comment>
<organism evidence="1 2">
    <name type="scientific">Pedobacter frigidisoli</name>
    <dbReference type="NCBI Taxonomy" id="2530455"/>
    <lineage>
        <taxon>Bacteria</taxon>
        <taxon>Pseudomonadati</taxon>
        <taxon>Bacteroidota</taxon>
        <taxon>Sphingobacteriia</taxon>
        <taxon>Sphingobacteriales</taxon>
        <taxon>Sphingobacteriaceae</taxon>
        <taxon>Pedobacter</taxon>
    </lineage>
</organism>
<proteinExistence type="predicted"/>
<protein>
    <submittedName>
        <fullName evidence="1">Uncharacterized protein</fullName>
    </submittedName>
</protein>
<reference evidence="1 2" key="1">
    <citation type="submission" date="2019-02" db="EMBL/GenBank/DDBJ databases">
        <title>Pedobacter sp. RP-3-11 sp. nov., isolated from Arctic soil.</title>
        <authorList>
            <person name="Dahal R.H."/>
        </authorList>
    </citation>
    <scope>NUCLEOTIDE SEQUENCE [LARGE SCALE GENOMIC DNA]</scope>
    <source>
        <strain evidence="1 2">RP-3-11</strain>
    </source>
</reference>
<evidence type="ECO:0000313" key="2">
    <source>
        <dbReference type="Proteomes" id="UP000291485"/>
    </source>
</evidence>
<keyword evidence="2" id="KW-1185">Reference proteome</keyword>
<dbReference type="Proteomes" id="UP000291485">
    <property type="component" value="Unassembled WGS sequence"/>
</dbReference>